<dbReference type="Proteomes" id="UP001164506">
    <property type="component" value="Chromosome"/>
</dbReference>
<dbReference type="InterPro" id="IPR050259">
    <property type="entry name" value="SDR"/>
</dbReference>
<name>A0ABY6QP50_9ACTN</name>
<evidence type="ECO:0000313" key="3">
    <source>
        <dbReference type="Proteomes" id="UP001164506"/>
    </source>
</evidence>
<dbReference type="InterPro" id="IPR036291">
    <property type="entry name" value="NAD(P)-bd_dom_sf"/>
</dbReference>
<gene>
    <name evidence="2" type="ORF">LDH80_01320</name>
</gene>
<dbReference type="GeneID" id="95598040"/>
<evidence type="ECO:0000256" key="1">
    <source>
        <dbReference type="ARBA" id="ARBA00006484"/>
    </source>
</evidence>
<dbReference type="Pfam" id="PF13561">
    <property type="entry name" value="adh_short_C2"/>
    <property type="match status" value="1"/>
</dbReference>
<keyword evidence="3" id="KW-1185">Reference proteome</keyword>
<dbReference type="EMBL" id="CP084204">
    <property type="protein sequence ID" value="UZX19460.1"/>
    <property type="molecule type" value="Genomic_DNA"/>
</dbReference>
<reference evidence="2" key="1">
    <citation type="submission" date="2021-09" db="EMBL/GenBank/DDBJ databases">
        <title>Complete genome sequence and metabolic characterization of Streptomyces tanashiensis DSM 731 the producer of antibacterial Kalafungin and diverse secondary metabolites.</title>
        <authorList>
            <person name="Abbasi M.N."/>
            <person name="Anwar M.N."/>
            <person name="Alam K."/>
            <person name="Shoaib M."/>
            <person name="Lin Z."/>
            <person name="Hayat M."/>
            <person name="Ali M.I."/>
            <person name="Malik H.M.T."/>
            <person name="Ahmed I."/>
            <person name="Li A."/>
            <person name="Hailong Wang H."/>
            <person name="Zhang Y."/>
        </authorList>
    </citation>
    <scope>NUCLEOTIDE SEQUENCE</scope>
    <source>
        <strain evidence="2">Kala</strain>
    </source>
</reference>
<sequence>MPLSAELAPKGVTCDAISEGFISGTNFFGGRLSDERHQALVDETHNKRPGTVDDIAQTVSFLASPGARHITGQTIHVNGGAFTTR</sequence>
<organism evidence="2 3">
    <name type="scientific">Streptomyces tanashiensis</name>
    <dbReference type="NCBI Taxonomy" id="67367"/>
    <lineage>
        <taxon>Bacteria</taxon>
        <taxon>Bacillati</taxon>
        <taxon>Actinomycetota</taxon>
        <taxon>Actinomycetes</taxon>
        <taxon>Kitasatosporales</taxon>
        <taxon>Streptomycetaceae</taxon>
        <taxon>Streptomyces</taxon>
    </lineage>
</organism>
<evidence type="ECO:0000313" key="2">
    <source>
        <dbReference type="EMBL" id="UZX19460.1"/>
    </source>
</evidence>
<proteinExistence type="inferred from homology"/>
<dbReference type="InterPro" id="IPR002347">
    <property type="entry name" value="SDR_fam"/>
</dbReference>
<dbReference type="PANTHER" id="PTHR42879">
    <property type="entry name" value="3-OXOACYL-(ACYL-CARRIER-PROTEIN) REDUCTASE"/>
    <property type="match status" value="1"/>
</dbReference>
<comment type="similarity">
    <text evidence="1">Belongs to the short-chain dehydrogenases/reductases (SDR) family.</text>
</comment>
<dbReference type="SUPFAM" id="SSF51735">
    <property type="entry name" value="NAD(P)-binding Rossmann-fold domains"/>
    <property type="match status" value="1"/>
</dbReference>
<protein>
    <submittedName>
        <fullName evidence="2">SDR family oxidoreductase</fullName>
    </submittedName>
</protein>
<dbReference type="RefSeq" id="WP_267257899.1">
    <property type="nucleotide sequence ID" value="NZ_CP084204.1"/>
</dbReference>
<dbReference type="PANTHER" id="PTHR42879:SF2">
    <property type="entry name" value="3-OXOACYL-[ACYL-CARRIER-PROTEIN] REDUCTASE FABG"/>
    <property type="match status" value="1"/>
</dbReference>
<accession>A0ABY6QP50</accession>
<dbReference type="Gene3D" id="3.40.50.720">
    <property type="entry name" value="NAD(P)-binding Rossmann-like Domain"/>
    <property type="match status" value="1"/>
</dbReference>